<feature type="transmembrane region" description="Helical" evidence="1">
    <location>
        <begin position="12"/>
        <end position="34"/>
    </location>
</feature>
<proteinExistence type="predicted"/>
<dbReference type="AlphaFoldDB" id="A0AAN8FWM7"/>
<keyword evidence="3" id="KW-1185">Reference proteome</keyword>
<evidence type="ECO:0000256" key="1">
    <source>
        <dbReference type="SAM" id="Phobius"/>
    </source>
</evidence>
<name>A0AAN8FWM7_TRICO</name>
<evidence type="ECO:0000313" key="3">
    <source>
        <dbReference type="Proteomes" id="UP001331761"/>
    </source>
</evidence>
<gene>
    <name evidence="2" type="ORF">GCK32_009281</name>
</gene>
<comment type="caution">
    <text evidence="2">The sequence shown here is derived from an EMBL/GenBank/DDBJ whole genome shotgun (WGS) entry which is preliminary data.</text>
</comment>
<organism evidence="2 3">
    <name type="scientific">Trichostrongylus colubriformis</name>
    <name type="common">Black scour worm</name>
    <dbReference type="NCBI Taxonomy" id="6319"/>
    <lineage>
        <taxon>Eukaryota</taxon>
        <taxon>Metazoa</taxon>
        <taxon>Ecdysozoa</taxon>
        <taxon>Nematoda</taxon>
        <taxon>Chromadorea</taxon>
        <taxon>Rhabditida</taxon>
        <taxon>Rhabditina</taxon>
        <taxon>Rhabditomorpha</taxon>
        <taxon>Strongyloidea</taxon>
        <taxon>Trichostrongylidae</taxon>
        <taxon>Trichostrongylus</taxon>
    </lineage>
</organism>
<keyword evidence="1" id="KW-0812">Transmembrane</keyword>
<keyword evidence="1" id="KW-1133">Transmembrane helix</keyword>
<sequence length="130" mass="13940">MTLLLHGAPNDVAQIVLTLFSLVSMAVFIAWCGLCKAVTKRVPADTDVYGVSNRAATISGSELTTSSHCVQFRQAAVAGTEDVFHSEPIAKSYRGEFEISTRVSAPSQLGRALPRVPTDVVLGRLLAYMD</sequence>
<evidence type="ECO:0000313" key="2">
    <source>
        <dbReference type="EMBL" id="KAK5978565.1"/>
    </source>
</evidence>
<keyword evidence="1" id="KW-0472">Membrane</keyword>
<accession>A0AAN8FWM7</accession>
<dbReference type="Proteomes" id="UP001331761">
    <property type="component" value="Unassembled WGS sequence"/>
</dbReference>
<dbReference type="EMBL" id="WIXE01009279">
    <property type="protein sequence ID" value="KAK5978565.1"/>
    <property type="molecule type" value="Genomic_DNA"/>
</dbReference>
<protein>
    <submittedName>
        <fullName evidence="2">Uncharacterized protein</fullName>
    </submittedName>
</protein>
<reference evidence="2 3" key="1">
    <citation type="submission" date="2019-10" db="EMBL/GenBank/DDBJ databases">
        <title>Assembly and Annotation for the nematode Trichostrongylus colubriformis.</title>
        <authorList>
            <person name="Martin J."/>
        </authorList>
    </citation>
    <scope>NUCLEOTIDE SEQUENCE [LARGE SCALE GENOMIC DNA]</scope>
    <source>
        <strain evidence="2">G859</strain>
        <tissue evidence="2">Whole worm</tissue>
    </source>
</reference>